<proteinExistence type="predicted"/>
<evidence type="ECO:0000313" key="2">
    <source>
        <dbReference type="Proteomes" id="UP000265618"/>
    </source>
</evidence>
<protein>
    <submittedName>
        <fullName evidence="1">Uncharacterized protein</fullName>
    </submittedName>
</protein>
<sequence length="52" mass="6080">MSGATASLHLGWEVDFWKAVNYLNERDLELCDFDYMSVERAREVMPGGMYFK</sequence>
<evidence type="ECO:0000313" key="1">
    <source>
        <dbReference type="EMBL" id="GIQ87818.1"/>
    </source>
</evidence>
<organism evidence="1 2">
    <name type="scientific">Kipferlia bialata</name>
    <dbReference type="NCBI Taxonomy" id="797122"/>
    <lineage>
        <taxon>Eukaryota</taxon>
        <taxon>Metamonada</taxon>
        <taxon>Carpediemonas-like organisms</taxon>
        <taxon>Kipferlia</taxon>
    </lineage>
</organism>
<accession>A0A9K3D4N6</accession>
<dbReference type="AlphaFoldDB" id="A0A9K3D4N6"/>
<name>A0A9K3D4N6_9EUKA</name>
<dbReference type="EMBL" id="BDIP01003523">
    <property type="protein sequence ID" value="GIQ87818.1"/>
    <property type="molecule type" value="Genomic_DNA"/>
</dbReference>
<comment type="caution">
    <text evidence="1">The sequence shown here is derived from an EMBL/GenBank/DDBJ whole genome shotgun (WGS) entry which is preliminary data.</text>
</comment>
<dbReference type="Proteomes" id="UP000265618">
    <property type="component" value="Unassembled WGS sequence"/>
</dbReference>
<keyword evidence="2" id="KW-1185">Reference proteome</keyword>
<feature type="non-terminal residue" evidence="1">
    <location>
        <position position="1"/>
    </location>
</feature>
<gene>
    <name evidence="1" type="ORF">KIPB_009932</name>
</gene>
<reference evidence="1 2" key="1">
    <citation type="journal article" date="2018" name="PLoS ONE">
        <title>The draft genome of Kipferlia bialata reveals reductive genome evolution in fornicate parasites.</title>
        <authorList>
            <person name="Tanifuji G."/>
            <person name="Takabayashi S."/>
            <person name="Kume K."/>
            <person name="Takagi M."/>
            <person name="Nakayama T."/>
            <person name="Kamikawa R."/>
            <person name="Inagaki Y."/>
            <person name="Hashimoto T."/>
        </authorList>
    </citation>
    <scope>NUCLEOTIDE SEQUENCE [LARGE SCALE GENOMIC DNA]</scope>
    <source>
        <strain evidence="1">NY0173</strain>
    </source>
</reference>